<dbReference type="AlphaFoldDB" id="A0A2H5F684"/>
<feature type="transmembrane region" description="Helical" evidence="1">
    <location>
        <begin position="83"/>
        <end position="106"/>
    </location>
</feature>
<dbReference type="SUPFAM" id="SSF53756">
    <property type="entry name" value="UDP-Glycosyltransferase/glycogen phosphorylase"/>
    <property type="match status" value="1"/>
</dbReference>
<sequence length="522" mass="57635">MASPDPARQRHVAVLVHNDVLKDARVLKEVETLGAAGYVVDVIGASPKPGTYPATVPGARSLTIVDIAPKSLQGRFYSLADKIYPLVLDYAILLVAVLPVFFLLALPQTPQGFARALVLVSPFVLLGIRSLKTNSSDRKRIARLAMAVFALTLIIVGGYGIVSGAIGLVLFMLVFSALFAVQRLELNLRRVLFRVVNGLRDRRLSSHRKERYHAIARALADRVDPTRHEIVHCHDIIALIAGTRLKKRHSKLFLIWDAHEFYEEVASGTEEDRLLMREVIGDAQGYVDGFVTISESFRDIYARDYPRLPPAQVVMNATRNAGAVEDDGRLHRAAGLSPDRKILLFQGGFSPHRGIGHLIEAAADLPQPWSIVMMGWGKLEPEISAAIDQLTDPDHPEKAPLAMIPAAPQDELPYWSAGAALGAIPYENVGMNHLYCTPNKLWEFPNAGVPILATGLVEMERIISEWGTGFLLPRDFGADDILKQLEVITPADLDQARANCRRFSDAMSWDRFEDALLRAYPA</sequence>
<keyword evidence="1" id="KW-1133">Transmembrane helix</keyword>
<dbReference type="Proteomes" id="UP000234530">
    <property type="component" value="Plasmid pPZ04"/>
</dbReference>
<dbReference type="RefSeq" id="WP_101754989.1">
    <property type="nucleotide sequence ID" value="NZ_CP025434.1"/>
</dbReference>
<protein>
    <recommendedName>
        <fullName evidence="4">Glycosyltransferase</fullName>
    </recommendedName>
</protein>
<keyword evidence="1" id="KW-0812">Transmembrane</keyword>
<accession>A0A2H5F684</accession>
<keyword evidence="3" id="KW-1185">Reference proteome</keyword>
<keyword evidence="2" id="KW-0614">Plasmid</keyword>
<dbReference type="OrthoDB" id="9783380at2"/>
<evidence type="ECO:0000256" key="1">
    <source>
        <dbReference type="SAM" id="Phobius"/>
    </source>
</evidence>
<dbReference type="KEGG" id="pzh:CX676_22315"/>
<feature type="transmembrane region" description="Helical" evidence="1">
    <location>
        <begin position="112"/>
        <end position="129"/>
    </location>
</feature>
<dbReference type="EMBL" id="CP025434">
    <property type="protein sequence ID" value="AUH67044.1"/>
    <property type="molecule type" value="Genomic_DNA"/>
</dbReference>
<dbReference type="Gene3D" id="3.40.50.2000">
    <property type="entry name" value="Glycogen Phosphorylase B"/>
    <property type="match status" value="2"/>
</dbReference>
<organism evidence="2 3">
    <name type="scientific">Paracoccus zhejiangensis</name>
    <dbReference type="NCBI Taxonomy" id="1077935"/>
    <lineage>
        <taxon>Bacteria</taxon>
        <taxon>Pseudomonadati</taxon>
        <taxon>Pseudomonadota</taxon>
        <taxon>Alphaproteobacteria</taxon>
        <taxon>Rhodobacterales</taxon>
        <taxon>Paracoccaceae</taxon>
        <taxon>Paracoccus</taxon>
    </lineage>
</organism>
<dbReference type="CDD" id="cd03801">
    <property type="entry name" value="GT4_PimA-like"/>
    <property type="match status" value="1"/>
</dbReference>
<evidence type="ECO:0008006" key="4">
    <source>
        <dbReference type="Google" id="ProtNLM"/>
    </source>
</evidence>
<proteinExistence type="predicted"/>
<geneLocation type="plasmid" evidence="3">
    <name>ppz04</name>
</geneLocation>
<evidence type="ECO:0000313" key="2">
    <source>
        <dbReference type="EMBL" id="AUH67044.1"/>
    </source>
</evidence>
<name>A0A2H5F684_9RHOB</name>
<evidence type="ECO:0000313" key="3">
    <source>
        <dbReference type="Proteomes" id="UP000234530"/>
    </source>
</evidence>
<gene>
    <name evidence="2" type="ORF">CX676_22315</name>
</gene>
<reference evidence="2 3" key="1">
    <citation type="journal article" date="2013" name="Antonie Van Leeuwenhoek">
        <title>Paracoccus zhejiangensis sp. nov., isolated from activated sludge in wastewater-treatment system.</title>
        <authorList>
            <person name="Wu Z.G."/>
            <person name="Zhang D.F."/>
            <person name="Liu Y.L."/>
            <person name="Wang F."/>
            <person name="Jiang X."/>
            <person name="Li C."/>
            <person name="Li S.P."/>
            <person name="Hong Q."/>
            <person name="Li W.J."/>
        </authorList>
    </citation>
    <scope>NUCLEOTIDE SEQUENCE [LARGE SCALE GENOMIC DNA]</scope>
    <source>
        <strain evidence="2 3">J6</strain>
        <plasmid evidence="3">Plasmid ppz04</plasmid>
    </source>
</reference>
<keyword evidence="1" id="KW-0472">Membrane</keyword>